<evidence type="ECO:0000256" key="2">
    <source>
        <dbReference type="ARBA" id="ARBA00005581"/>
    </source>
</evidence>
<dbReference type="PANTHER" id="PTHR31232">
    <property type="match status" value="1"/>
</dbReference>
<evidence type="ECO:0000256" key="3">
    <source>
        <dbReference type="ARBA" id="ARBA00022471"/>
    </source>
</evidence>
<evidence type="ECO:0000256" key="1">
    <source>
        <dbReference type="ARBA" id="ARBA00004613"/>
    </source>
</evidence>
<protein>
    <recommendedName>
        <fullName evidence="6">S-protein homolog</fullName>
    </recommendedName>
</protein>
<keyword evidence="4 6" id="KW-0964">Secreted</keyword>
<sequence length="141" mass="16544">MVKVGHGTFIHIFMLLQLLLLIAVSEGSILKRPKRHVHIMNFLDHNINLNVHCKSTDDDLGFHDVSYGNEYQFEFYPNIFGTTMFFCNLQWQGKVQLVTVYDARTSDFERCVNNCYWRVELHQICTWGDAGQKQQLCSPWK</sequence>
<keyword evidence="3 6" id="KW-0713">Self-incompatibility</keyword>
<keyword evidence="8" id="KW-1185">Reference proteome</keyword>
<feature type="signal peptide" evidence="6">
    <location>
        <begin position="1"/>
        <end position="27"/>
    </location>
</feature>
<gene>
    <name evidence="7" type="ORF">Lalb_Chr15g0076131</name>
</gene>
<dbReference type="AlphaFoldDB" id="A0A6A4P811"/>
<evidence type="ECO:0000313" key="8">
    <source>
        <dbReference type="Proteomes" id="UP000447434"/>
    </source>
</evidence>
<evidence type="ECO:0000313" key="7">
    <source>
        <dbReference type="EMBL" id="KAE9598022.1"/>
    </source>
</evidence>
<dbReference type="EMBL" id="WOCE01000015">
    <property type="protein sequence ID" value="KAE9598022.1"/>
    <property type="molecule type" value="Genomic_DNA"/>
</dbReference>
<keyword evidence="5 6" id="KW-0732">Signal</keyword>
<feature type="chain" id="PRO_5025709190" description="S-protein homolog" evidence="6">
    <location>
        <begin position="28"/>
        <end position="141"/>
    </location>
</feature>
<evidence type="ECO:0000256" key="4">
    <source>
        <dbReference type="ARBA" id="ARBA00022525"/>
    </source>
</evidence>
<proteinExistence type="inferred from homology"/>
<dbReference type="Pfam" id="PF05938">
    <property type="entry name" value="Self-incomp_S1"/>
    <property type="match status" value="1"/>
</dbReference>
<dbReference type="GO" id="GO:0005576">
    <property type="term" value="C:extracellular region"/>
    <property type="evidence" value="ECO:0007669"/>
    <property type="project" value="UniProtKB-SubCell"/>
</dbReference>
<organism evidence="7 8">
    <name type="scientific">Lupinus albus</name>
    <name type="common">White lupine</name>
    <name type="synonym">Lupinus termis</name>
    <dbReference type="NCBI Taxonomy" id="3870"/>
    <lineage>
        <taxon>Eukaryota</taxon>
        <taxon>Viridiplantae</taxon>
        <taxon>Streptophyta</taxon>
        <taxon>Embryophyta</taxon>
        <taxon>Tracheophyta</taxon>
        <taxon>Spermatophyta</taxon>
        <taxon>Magnoliopsida</taxon>
        <taxon>eudicotyledons</taxon>
        <taxon>Gunneridae</taxon>
        <taxon>Pentapetalae</taxon>
        <taxon>rosids</taxon>
        <taxon>fabids</taxon>
        <taxon>Fabales</taxon>
        <taxon>Fabaceae</taxon>
        <taxon>Papilionoideae</taxon>
        <taxon>50 kb inversion clade</taxon>
        <taxon>genistoids sensu lato</taxon>
        <taxon>core genistoids</taxon>
        <taxon>Genisteae</taxon>
        <taxon>Lupinus</taxon>
    </lineage>
</organism>
<comment type="subcellular location">
    <subcellularLocation>
        <location evidence="1 6">Secreted</location>
    </subcellularLocation>
</comment>
<evidence type="ECO:0000256" key="6">
    <source>
        <dbReference type="RuleBase" id="RU367044"/>
    </source>
</evidence>
<dbReference type="GO" id="GO:0060320">
    <property type="term" value="P:rejection of self pollen"/>
    <property type="evidence" value="ECO:0007669"/>
    <property type="project" value="UniProtKB-KW"/>
</dbReference>
<evidence type="ECO:0000256" key="5">
    <source>
        <dbReference type="ARBA" id="ARBA00022729"/>
    </source>
</evidence>
<reference evidence="8" key="1">
    <citation type="journal article" date="2020" name="Nat. Commun.">
        <title>Genome sequence of the cluster root forming white lupin.</title>
        <authorList>
            <person name="Hufnagel B."/>
            <person name="Marques A."/>
            <person name="Soriano A."/>
            <person name="Marques L."/>
            <person name="Divol F."/>
            <person name="Doumas P."/>
            <person name="Sallet E."/>
            <person name="Mancinotti D."/>
            <person name="Carrere S."/>
            <person name="Marande W."/>
            <person name="Arribat S."/>
            <person name="Keller J."/>
            <person name="Huneau C."/>
            <person name="Blein T."/>
            <person name="Aime D."/>
            <person name="Laguerre M."/>
            <person name="Taylor J."/>
            <person name="Schubert V."/>
            <person name="Nelson M."/>
            <person name="Geu-Flores F."/>
            <person name="Crespi M."/>
            <person name="Gallardo-Guerrero K."/>
            <person name="Delaux P.-M."/>
            <person name="Salse J."/>
            <person name="Berges H."/>
            <person name="Guyot R."/>
            <person name="Gouzy J."/>
            <person name="Peret B."/>
        </authorList>
    </citation>
    <scope>NUCLEOTIDE SEQUENCE [LARGE SCALE GENOMIC DNA]</scope>
    <source>
        <strain evidence="8">cv. Amiga</strain>
    </source>
</reference>
<comment type="caution">
    <text evidence="7">The sequence shown here is derived from an EMBL/GenBank/DDBJ whole genome shotgun (WGS) entry which is preliminary data.</text>
</comment>
<dbReference type="InterPro" id="IPR010264">
    <property type="entry name" value="Self-incomp_S1"/>
</dbReference>
<dbReference type="PANTHER" id="PTHR31232:SF155">
    <property type="entry name" value="PLANT SELF-INCOMPATIBILITY PROTEIN S1 FAMILY"/>
    <property type="match status" value="1"/>
</dbReference>
<dbReference type="Proteomes" id="UP000447434">
    <property type="component" value="Chromosome 15"/>
</dbReference>
<comment type="similarity">
    <text evidence="2 6">Belongs to the plant self-incompatibility (S1) protein family.</text>
</comment>
<name>A0A6A4P811_LUPAL</name>
<accession>A0A6A4P811</accession>
<dbReference type="OrthoDB" id="1430548at2759"/>